<evidence type="ECO:0000256" key="1">
    <source>
        <dbReference type="ARBA" id="ARBA00005483"/>
    </source>
</evidence>
<dbReference type="AlphaFoldDB" id="A0A4X1VAY9"/>
<evidence type="ECO:0000256" key="3">
    <source>
        <dbReference type="ARBA" id="ARBA00023272"/>
    </source>
</evidence>
<keyword evidence="4" id="KW-0963">Cytoplasm</keyword>
<dbReference type="PANTHER" id="PTHR16188:SF5">
    <property type="entry name" value="PROTEIN PHOSPHATASE 1 REGULATORY SUBUNIT 14B"/>
    <property type="match status" value="1"/>
</dbReference>
<gene>
    <name evidence="6" type="primary">PPP1R14B</name>
</gene>
<keyword evidence="2 4" id="KW-0597">Phosphoprotein</keyword>
<dbReference type="Ensembl" id="ENSSSCT00070047708.1">
    <property type="protein sequence ID" value="ENSSSCP00070040258.1"/>
    <property type="gene ID" value="ENSSSCG00070023829.1"/>
</dbReference>
<reference evidence="6" key="2">
    <citation type="submission" date="2025-05" db="UniProtKB">
        <authorList>
            <consortium name="Ensembl"/>
        </authorList>
    </citation>
    <scope>IDENTIFICATION</scope>
</reference>
<dbReference type="Proteomes" id="UP000694570">
    <property type="component" value="Unplaced"/>
</dbReference>
<dbReference type="Ensembl" id="ENSSSCT00055003897.1">
    <property type="protein sequence ID" value="ENSSSCP00055002973.1"/>
    <property type="gene ID" value="ENSSSCG00055002057.1"/>
</dbReference>
<dbReference type="InterPro" id="IPR008025">
    <property type="entry name" value="CPI-17"/>
</dbReference>
<keyword evidence="3 4" id="KW-0650">Protein phosphatase inhibitor</keyword>
<evidence type="ECO:0000313" key="6">
    <source>
        <dbReference type="Ensembl" id="ENSSSCP00070040258.1"/>
    </source>
</evidence>
<organism evidence="6 7">
    <name type="scientific">Sus scrofa</name>
    <name type="common">Pig</name>
    <dbReference type="NCBI Taxonomy" id="9823"/>
    <lineage>
        <taxon>Eukaryota</taxon>
        <taxon>Metazoa</taxon>
        <taxon>Chordata</taxon>
        <taxon>Craniata</taxon>
        <taxon>Vertebrata</taxon>
        <taxon>Euteleostomi</taxon>
        <taxon>Mammalia</taxon>
        <taxon>Eutheria</taxon>
        <taxon>Laurasiatheria</taxon>
        <taxon>Artiodactyla</taxon>
        <taxon>Suina</taxon>
        <taxon>Suidae</taxon>
        <taxon>Sus</taxon>
    </lineage>
</organism>
<sequence length="136" mass="14436">MADSGPAGGAALAAPAPGPGSGGAGPRVYFQSPPGAAGEGPGGADDEGPVRRQGKVTVKYDRKELRKRLNLEEWILEQLTRLYDCQVCPPACVDTLKSVLIRAELLVDCYKPTEAFISGLLDKIRGMQKLSTPQKK</sequence>
<reference evidence="6 7" key="1">
    <citation type="submission" date="2017-08" db="EMBL/GenBank/DDBJ databases">
        <title>USMARCv1.0.</title>
        <authorList>
            <person name="Hannum G.I."/>
            <person name="Koren S."/>
            <person name="Schroeder S.G."/>
            <person name="Chin S.C."/>
            <person name="Nonneman D.J."/>
            <person name="Becker S.A."/>
            <person name="Rosen B.D."/>
            <person name="Bickhart D.M."/>
            <person name="Putnam N.H."/>
            <person name="Green R.E."/>
            <person name="Tuggle C.K."/>
            <person name="Liu H."/>
            <person name="Rohrer G.A."/>
            <person name="Warr A."/>
            <person name="Hall R."/>
            <person name="Kim K."/>
            <person name="Hume D.A."/>
            <person name="Talbot R."/>
            <person name="Chow W."/>
            <person name="Howe K."/>
            <person name="Schwartz A.S."/>
            <person name="Watson M."/>
            <person name="Archibald A.L."/>
            <person name="Phillippy A.M."/>
            <person name="Smith T.P.L."/>
        </authorList>
    </citation>
    <scope>NUCLEOTIDE SEQUENCE [LARGE SCALE GENOMIC DNA]</scope>
</reference>
<evidence type="ECO:0000313" key="7">
    <source>
        <dbReference type="Proteomes" id="UP000314985"/>
    </source>
</evidence>
<proteinExistence type="inferred from homology"/>
<dbReference type="Ensembl" id="ENSSSCT00025106292.1">
    <property type="protein sequence ID" value="ENSSSCP00025047684.1"/>
    <property type="gene ID" value="ENSSSCG00025076692.1"/>
</dbReference>
<dbReference type="Proteomes" id="UP000694720">
    <property type="component" value="Unplaced"/>
</dbReference>
<dbReference type="GO" id="GO:0005737">
    <property type="term" value="C:cytoplasm"/>
    <property type="evidence" value="ECO:0007669"/>
    <property type="project" value="UniProtKB-SubCell"/>
</dbReference>
<name>A0A4X1VAY9_PIG</name>
<dbReference type="Ensembl" id="ENSSSCT00030018525.1">
    <property type="protein sequence ID" value="ENSSSCP00030008209.1"/>
    <property type="gene ID" value="ENSSSCG00030013509.1"/>
</dbReference>
<evidence type="ECO:0000256" key="5">
    <source>
        <dbReference type="SAM" id="MobiDB-lite"/>
    </source>
</evidence>
<dbReference type="Proteomes" id="UP000694724">
    <property type="component" value="Unplaced"/>
</dbReference>
<evidence type="ECO:0000256" key="2">
    <source>
        <dbReference type="ARBA" id="ARBA00022553"/>
    </source>
</evidence>
<protein>
    <recommendedName>
        <fullName evidence="4">Protein phosphatase 1 regulatory subunit 14</fullName>
    </recommendedName>
</protein>
<dbReference type="Ensembl" id="ENSSSCT00035111302.1">
    <property type="protein sequence ID" value="ENSSSCP00035048722.1"/>
    <property type="gene ID" value="ENSSSCG00035081047.1"/>
</dbReference>
<evidence type="ECO:0000256" key="4">
    <source>
        <dbReference type="RuleBase" id="RU369059"/>
    </source>
</evidence>
<dbReference type="Pfam" id="PF05361">
    <property type="entry name" value="PP1_inhibitor"/>
    <property type="match status" value="1"/>
</dbReference>
<comment type="similarity">
    <text evidence="1 4">Belongs to the PP1 inhibitor family.</text>
</comment>
<dbReference type="ExpressionAtlas" id="A0A4X1VAY9">
    <property type="expression patterns" value="baseline and differential"/>
</dbReference>
<dbReference type="PANTHER" id="PTHR16188">
    <property type="entry name" value="PROTEIN PHOSPHATASE 1 INHIBITOR POTENTIATED BY PROTEIN KINASE C"/>
    <property type="match status" value="1"/>
</dbReference>
<dbReference type="Proteomes" id="UP000694727">
    <property type="component" value="Unplaced"/>
</dbReference>
<dbReference type="Proteomes" id="UP000314985">
    <property type="component" value="Chromosome 2"/>
</dbReference>
<dbReference type="Gene3D" id="1.10.150.220">
    <property type="entry name" value="CPI-17"/>
    <property type="match status" value="1"/>
</dbReference>
<dbReference type="GO" id="GO:0004864">
    <property type="term" value="F:protein phosphatase inhibitor activity"/>
    <property type="evidence" value="ECO:0007669"/>
    <property type="project" value="UniProtKB-UniRule"/>
</dbReference>
<feature type="compositionally biased region" description="Low complexity" evidence="5">
    <location>
        <begin position="1"/>
        <end position="15"/>
    </location>
</feature>
<feature type="region of interest" description="Disordered" evidence="5">
    <location>
        <begin position="1"/>
        <end position="55"/>
    </location>
</feature>
<comment type="function">
    <text evidence="4">Inhibitor of PPP1CA.</text>
</comment>
<accession>A0A4X1VAY9</accession>
<dbReference type="SUPFAM" id="SSF81790">
    <property type="entry name" value="Myosin phosphatase inhibitor 17kDa protein, CPI-17"/>
    <property type="match status" value="1"/>
</dbReference>
<comment type="subcellular location">
    <subcellularLocation>
        <location evidence="4">Cytoplasm</location>
    </subcellularLocation>
</comment>
<dbReference type="InterPro" id="IPR036658">
    <property type="entry name" value="CPI-17_sf"/>
</dbReference>